<keyword evidence="3" id="KW-1185">Reference proteome</keyword>
<feature type="region of interest" description="Disordered" evidence="1">
    <location>
        <begin position="390"/>
        <end position="429"/>
    </location>
</feature>
<dbReference type="EMBL" id="ML978209">
    <property type="protein sequence ID" value="KAF2028741.1"/>
    <property type="molecule type" value="Genomic_DNA"/>
</dbReference>
<sequence length="633" mass="69529">MENNDVPPLTSDEADMVKLELALDLIASQHDVPAAGVADEQQRLVAYSSSPPPLIEDRSGLLEEDKGTPTPAKVQSLQNQLELSTYEYAALEERYCTLSGQHRELQKLATAYHDVIRGPSSYDEDHINVDQLRIEAGREGLRAKALEADIFRPFVREAGGLEAFTSQAQSMQSLISEAGGMKELQKQLLDAHMLRLRVDEVGGLHGLDHLVAEVARLRMEHQSLAELRACLEGPNGIKAKALKFDMLQQAFAAIQRDPAIGPQPAFNNIPPLVAPSNAPGQQDNATGPNGVVAMNPDRARLLSSAGPPDRDPNRDLYEPPPPPRQPDRKTGSNQMPLGPPRKGRLSIDQQYPKTNSKKRKHQDPQANLVKRPRVDLGRASAMVQASLFHSRLTPPRHTQDNTVIKSEETGRPPGPGIEVQSDAGDNSGSWQARFNELWSRPPLPSAAMKNSTGVVEYAARDVPASVTSAEFLDIGERERLMVKSEVTEDSQDHLSVPRTLARNLEARDSAAVMVGNYPIALWNGTNSTAGNITNNLVRVVDVPLVLAKFLADGLNKYIQELSSQGIWPIMPPNSDTCVLRYLLDGHRPSGQPQERRACREVGGVRTVVFLPLREALRRGVNWTEKAYWVVGAK</sequence>
<comment type="caution">
    <text evidence="2">The sequence shown here is derived from an EMBL/GenBank/DDBJ whole genome shotgun (WGS) entry which is preliminary data.</text>
</comment>
<evidence type="ECO:0000313" key="3">
    <source>
        <dbReference type="Proteomes" id="UP000799777"/>
    </source>
</evidence>
<dbReference type="Proteomes" id="UP000799777">
    <property type="component" value="Unassembled WGS sequence"/>
</dbReference>
<feature type="compositionally biased region" description="Basic and acidic residues" evidence="1">
    <location>
        <begin position="55"/>
        <end position="67"/>
    </location>
</feature>
<feature type="compositionally biased region" description="Basic and acidic residues" evidence="1">
    <location>
        <begin position="308"/>
        <end position="317"/>
    </location>
</feature>
<accession>A0A9P4LJ33</accession>
<protein>
    <submittedName>
        <fullName evidence="2">Uncharacterized protein</fullName>
    </submittedName>
</protein>
<evidence type="ECO:0000256" key="1">
    <source>
        <dbReference type="SAM" id="MobiDB-lite"/>
    </source>
</evidence>
<dbReference type="AlphaFoldDB" id="A0A9P4LJ33"/>
<proteinExistence type="predicted"/>
<dbReference type="OrthoDB" id="3779310at2759"/>
<feature type="region of interest" description="Disordered" evidence="1">
    <location>
        <begin position="262"/>
        <end position="374"/>
    </location>
</feature>
<evidence type="ECO:0000313" key="2">
    <source>
        <dbReference type="EMBL" id="KAF2028741.1"/>
    </source>
</evidence>
<name>A0A9P4LJ33_9PLEO</name>
<organism evidence="2 3">
    <name type="scientific">Setomelanomma holmii</name>
    <dbReference type="NCBI Taxonomy" id="210430"/>
    <lineage>
        <taxon>Eukaryota</taxon>
        <taxon>Fungi</taxon>
        <taxon>Dikarya</taxon>
        <taxon>Ascomycota</taxon>
        <taxon>Pezizomycotina</taxon>
        <taxon>Dothideomycetes</taxon>
        <taxon>Pleosporomycetidae</taxon>
        <taxon>Pleosporales</taxon>
        <taxon>Pleosporineae</taxon>
        <taxon>Phaeosphaeriaceae</taxon>
        <taxon>Setomelanomma</taxon>
    </lineage>
</organism>
<feature type="compositionally biased region" description="Polar residues" evidence="1">
    <location>
        <begin position="278"/>
        <end position="287"/>
    </location>
</feature>
<reference evidence="2" key="1">
    <citation type="journal article" date="2020" name="Stud. Mycol.">
        <title>101 Dothideomycetes genomes: a test case for predicting lifestyles and emergence of pathogens.</title>
        <authorList>
            <person name="Haridas S."/>
            <person name="Albert R."/>
            <person name="Binder M."/>
            <person name="Bloem J."/>
            <person name="Labutti K."/>
            <person name="Salamov A."/>
            <person name="Andreopoulos B."/>
            <person name="Baker S."/>
            <person name="Barry K."/>
            <person name="Bills G."/>
            <person name="Bluhm B."/>
            <person name="Cannon C."/>
            <person name="Castanera R."/>
            <person name="Culley D."/>
            <person name="Daum C."/>
            <person name="Ezra D."/>
            <person name="Gonzalez J."/>
            <person name="Henrissat B."/>
            <person name="Kuo A."/>
            <person name="Liang C."/>
            <person name="Lipzen A."/>
            <person name="Lutzoni F."/>
            <person name="Magnuson J."/>
            <person name="Mondo S."/>
            <person name="Nolan M."/>
            <person name="Ohm R."/>
            <person name="Pangilinan J."/>
            <person name="Park H.-J."/>
            <person name="Ramirez L."/>
            <person name="Alfaro M."/>
            <person name="Sun H."/>
            <person name="Tritt A."/>
            <person name="Yoshinaga Y."/>
            <person name="Zwiers L.-H."/>
            <person name="Turgeon B."/>
            <person name="Goodwin S."/>
            <person name="Spatafora J."/>
            <person name="Crous P."/>
            <person name="Grigoriev I."/>
        </authorList>
    </citation>
    <scope>NUCLEOTIDE SEQUENCE</scope>
    <source>
        <strain evidence="2">CBS 110217</strain>
    </source>
</reference>
<gene>
    <name evidence="2" type="ORF">EK21DRAFT_90410</name>
</gene>
<feature type="region of interest" description="Disordered" evidence="1">
    <location>
        <begin position="49"/>
        <end position="71"/>
    </location>
</feature>